<feature type="transmembrane region" description="Helical" evidence="1">
    <location>
        <begin position="6"/>
        <end position="23"/>
    </location>
</feature>
<dbReference type="RefSeq" id="WP_169064849.1">
    <property type="nucleotide sequence ID" value="NZ_SPMY01000002.1"/>
</dbReference>
<dbReference type="EMBL" id="SPMY01000002">
    <property type="protein sequence ID" value="NMQ26404.1"/>
    <property type="molecule type" value="Genomic_DNA"/>
</dbReference>
<comment type="caution">
    <text evidence="2">The sequence shown here is derived from an EMBL/GenBank/DDBJ whole genome shotgun (WGS) entry which is preliminary data.</text>
</comment>
<evidence type="ECO:0000256" key="1">
    <source>
        <dbReference type="SAM" id="Phobius"/>
    </source>
</evidence>
<organism evidence="2 3">
    <name type="scientific">Candidatus Accumulibacter phosphatis</name>
    <dbReference type="NCBI Taxonomy" id="327160"/>
    <lineage>
        <taxon>Bacteria</taxon>
        <taxon>Pseudomonadati</taxon>
        <taxon>Pseudomonadota</taxon>
        <taxon>Betaproteobacteria</taxon>
        <taxon>Candidatus Accumulibacter</taxon>
    </lineage>
</organism>
<sequence>MTISVAITWILFLGLFPIAFFWLRRAWRILVERDFSEVALKGGVSPADPEKFAPYAAAINLVAGGIVVAVVLMIVIGGVAYDIWSAIAGSTIWMKFLADYILRHHAHPTMWGKKKQAASKDRP</sequence>
<keyword evidence="1" id="KW-1133">Transmembrane helix</keyword>
<evidence type="ECO:0008006" key="4">
    <source>
        <dbReference type="Google" id="ProtNLM"/>
    </source>
</evidence>
<accession>A0ABX1TUH2</accession>
<dbReference type="Proteomes" id="UP000749010">
    <property type="component" value="Unassembled WGS sequence"/>
</dbReference>
<protein>
    <recommendedName>
        <fullName evidence="4">DUF3784 domain-containing protein</fullName>
    </recommendedName>
</protein>
<reference evidence="2 3" key="1">
    <citation type="submission" date="2019-03" db="EMBL/GenBank/DDBJ databases">
        <title>Metabolic reconstructions from genomes of highly enriched 'Candidatus Accumulibacter' and 'Candidatus Competibacter' bioreactor populations.</title>
        <authorList>
            <person name="Annavajhala M.K."/>
            <person name="Welles L."/>
            <person name="Abbas B."/>
            <person name="Sorokin D."/>
            <person name="Park H."/>
            <person name="Van Loosdrecht M."/>
            <person name="Chandran K."/>
        </authorList>
    </citation>
    <scope>NUCLEOTIDE SEQUENCE [LARGE SCALE GENOMIC DNA]</scope>
    <source>
        <strain evidence="2 3">SBR_S</strain>
    </source>
</reference>
<evidence type="ECO:0000313" key="2">
    <source>
        <dbReference type="EMBL" id="NMQ26404.1"/>
    </source>
</evidence>
<keyword evidence="1" id="KW-0812">Transmembrane</keyword>
<name>A0ABX1TUH2_9PROT</name>
<keyword evidence="3" id="KW-1185">Reference proteome</keyword>
<feature type="transmembrane region" description="Helical" evidence="1">
    <location>
        <begin position="55"/>
        <end position="77"/>
    </location>
</feature>
<evidence type="ECO:0000313" key="3">
    <source>
        <dbReference type="Proteomes" id="UP000749010"/>
    </source>
</evidence>
<proteinExistence type="predicted"/>
<keyword evidence="1" id="KW-0472">Membrane</keyword>
<gene>
    <name evidence="2" type="ORF">E4Q23_00665</name>
</gene>